<dbReference type="NCBIfam" id="TIGR04268">
    <property type="entry name" value="FxSxx-COOH"/>
    <property type="match status" value="1"/>
</dbReference>
<name>A0A5D0UH61_9ACTN</name>
<evidence type="ECO:0000313" key="2">
    <source>
        <dbReference type="Proteomes" id="UP000322634"/>
    </source>
</evidence>
<reference evidence="1 2" key="1">
    <citation type="submission" date="2019-08" db="EMBL/GenBank/DDBJ databases">
        <title>Actinomadura sp. nov. CYP1-5 isolated from mountain soil.</title>
        <authorList>
            <person name="Songsumanus A."/>
            <person name="Kuncharoen N."/>
            <person name="Kudo T."/>
            <person name="Yuki M."/>
            <person name="Igarashi Y."/>
            <person name="Tanasupawat S."/>
        </authorList>
    </citation>
    <scope>NUCLEOTIDE SEQUENCE [LARGE SCALE GENOMIC DNA]</scope>
    <source>
        <strain evidence="1 2">GKU157</strain>
    </source>
</reference>
<proteinExistence type="predicted"/>
<dbReference type="EMBL" id="VSFF01000002">
    <property type="protein sequence ID" value="TYC17374.1"/>
    <property type="molecule type" value="Genomic_DNA"/>
</dbReference>
<comment type="caution">
    <text evidence="1">The sequence shown here is derived from an EMBL/GenBank/DDBJ whole genome shotgun (WGS) entry which is preliminary data.</text>
</comment>
<evidence type="ECO:0000313" key="1">
    <source>
        <dbReference type="EMBL" id="TYC17374.1"/>
    </source>
</evidence>
<dbReference type="OrthoDB" id="3298550at2"/>
<dbReference type="InterPro" id="IPR026334">
    <property type="entry name" value="FxSxx-COOH"/>
</dbReference>
<protein>
    <submittedName>
        <fullName evidence="1">FXSXX-COOH protein</fullName>
    </submittedName>
</protein>
<dbReference type="AlphaFoldDB" id="A0A5D0UH61"/>
<keyword evidence="2" id="KW-1185">Reference proteome</keyword>
<accession>A0A5D0UH61</accession>
<gene>
    <name evidence="1" type="primary">fxsA</name>
    <name evidence="1" type="ORF">FXF65_05000</name>
</gene>
<organism evidence="1 2">
    <name type="scientific">Actinomadura syzygii</name>
    <dbReference type="NCBI Taxonomy" id="1427538"/>
    <lineage>
        <taxon>Bacteria</taxon>
        <taxon>Bacillati</taxon>
        <taxon>Actinomycetota</taxon>
        <taxon>Actinomycetes</taxon>
        <taxon>Streptosporangiales</taxon>
        <taxon>Thermomonosporaceae</taxon>
        <taxon>Actinomadura</taxon>
    </lineage>
</organism>
<dbReference type="Proteomes" id="UP000322634">
    <property type="component" value="Unassembled WGS sequence"/>
</dbReference>
<sequence length="80" mass="8262">MMQGRDRVLGQRGGRSVACADDPIKTETLDVSGLSLGQLRAYEGTALGEAVRRVLAESAAQGEAVAGFDSNMPPVEGSPS</sequence>